<dbReference type="InterPro" id="IPR012910">
    <property type="entry name" value="Plug_dom"/>
</dbReference>
<dbReference type="GO" id="GO:0015344">
    <property type="term" value="F:siderophore uptake transmembrane transporter activity"/>
    <property type="evidence" value="ECO:0007669"/>
    <property type="project" value="TreeGrafter"/>
</dbReference>
<proteinExistence type="inferred from homology"/>
<evidence type="ECO:0000256" key="5">
    <source>
        <dbReference type="ARBA" id="ARBA00022692"/>
    </source>
</evidence>
<keyword evidence="7" id="KW-1133">Transmembrane helix</keyword>
<dbReference type="NCBIfam" id="TIGR01352">
    <property type="entry name" value="tonB_Cterm"/>
    <property type="match status" value="1"/>
</dbReference>
<dbReference type="eggNOG" id="COG4206">
    <property type="taxonomic scope" value="Bacteria"/>
</dbReference>
<evidence type="ECO:0000313" key="17">
    <source>
        <dbReference type="Proteomes" id="UP000011131"/>
    </source>
</evidence>
<name>L7UGN7_MYXSD</name>
<evidence type="ECO:0000256" key="10">
    <source>
        <dbReference type="ARBA" id="ARBA00023170"/>
    </source>
</evidence>
<dbReference type="SUPFAM" id="SSF56935">
    <property type="entry name" value="Porins"/>
    <property type="match status" value="1"/>
</dbReference>
<dbReference type="GO" id="GO:0009279">
    <property type="term" value="C:cell outer membrane"/>
    <property type="evidence" value="ECO:0007669"/>
    <property type="project" value="UniProtKB-SubCell"/>
</dbReference>
<keyword evidence="17" id="KW-1185">Reference proteome</keyword>
<keyword evidence="8 13" id="KW-0798">TonB box</keyword>
<dbReference type="HOGENOM" id="CLU_016091_0_0_7"/>
<dbReference type="InterPro" id="IPR000531">
    <property type="entry name" value="Beta-barrel_TonB"/>
</dbReference>
<dbReference type="EMBL" id="CP004025">
    <property type="protein sequence ID" value="AGC45609.1"/>
    <property type="molecule type" value="Genomic_DNA"/>
</dbReference>
<dbReference type="InterPro" id="IPR039426">
    <property type="entry name" value="TonB-dep_rcpt-like"/>
</dbReference>
<keyword evidence="6" id="KW-0732">Signal</keyword>
<dbReference type="InterPro" id="IPR036942">
    <property type="entry name" value="Beta-barrel_TonB_sf"/>
</dbReference>
<evidence type="ECO:0000256" key="7">
    <source>
        <dbReference type="ARBA" id="ARBA00022989"/>
    </source>
</evidence>
<evidence type="ECO:0000259" key="15">
    <source>
        <dbReference type="PROSITE" id="PS52015"/>
    </source>
</evidence>
<comment type="similarity">
    <text evidence="12 13">Belongs to the TonB-dependent receptor family.</text>
</comment>
<keyword evidence="11 12" id="KW-0998">Cell outer membrane</keyword>
<evidence type="ECO:0000256" key="6">
    <source>
        <dbReference type="ARBA" id="ARBA00022729"/>
    </source>
</evidence>
<keyword evidence="9 12" id="KW-0472">Membrane</keyword>
<dbReference type="OrthoDB" id="9812892at2"/>
<dbReference type="NCBIfam" id="NF038079">
    <property type="entry name" value="TonB_sider_MxcH"/>
    <property type="match status" value="1"/>
</dbReference>
<evidence type="ECO:0000256" key="3">
    <source>
        <dbReference type="ARBA" id="ARBA00022448"/>
    </source>
</evidence>
<dbReference type="AlphaFoldDB" id="L7UGN7"/>
<dbReference type="KEGG" id="msd:MYSTI_04311"/>
<evidence type="ECO:0000256" key="9">
    <source>
        <dbReference type="ARBA" id="ARBA00023136"/>
    </source>
</evidence>
<reference evidence="16 17" key="1">
    <citation type="journal article" date="2013" name="Genome Announc.">
        <title>Complete genome sequence of Myxococcus stipitatus strain DSM 14675, a fruiting myxobacterium.</title>
        <authorList>
            <person name="Huntley S."/>
            <person name="Kneip S."/>
            <person name="Treuner-Lange A."/>
            <person name="Sogaard-Andersen L."/>
        </authorList>
    </citation>
    <scope>NUCLEOTIDE SEQUENCE [LARGE SCALE GENOMIC DNA]</scope>
    <source>
        <strain evidence="17">DSM 14675 / JCM 12634 / Mx s8</strain>
    </source>
</reference>
<feature type="domain" description="TonB C-terminal" evidence="15">
    <location>
        <begin position="64"/>
        <end position="159"/>
    </location>
</feature>
<evidence type="ECO:0000313" key="16">
    <source>
        <dbReference type="EMBL" id="AGC45609.1"/>
    </source>
</evidence>
<dbReference type="Pfam" id="PF07715">
    <property type="entry name" value="Plug"/>
    <property type="match status" value="1"/>
</dbReference>
<dbReference type="InterPro" id="IPR006260">
    <property type="entry name" value="TonB/TolA_C"/>
</dbReference>
<protein>
    <submittedName>
        <fullName evidence="16">TonB family protein</fullName>
    </submittedName>
</protein>
<dbReference type="Pfam" id="PF00593">
    <property type="entry name" value="TonB_dep_Rec_b-barrel"/>
    <property type="match status" value="1"/>
</dbReference>
<dbReference type="PROSITE" id="PS52015">
    <property type="entry name" value="TONB_CTD"/>
    <property type="match status" value="1"/>
</dbReference>
<dbReference type="GO" id="GO:0044718">
    <property type="term" value="P:siderophore transmembrane transport"/>
    <property type="evidence" value="ECO:0007669"/>
    <property type="project" value="TreeGrafter"/>
</dbReference>
<dbReference type="eggNOG" id="COG0810">
    <property type="taxonomic scope" value="Bacteria"/>
</dbReference>
<keyword evidence="3 12" id="KW-0813">Transport</keyword>
<gene>
    <name evidence="16" type="ordered locus">MYSTI_04311</name>
</gene>
<dbReference type="InterPro" id="IPR037682">
    <property type="entry name" value="TonB_C"/>
</dbReference>
<evidence type="ECO:0000256" key="1">
    <source>
        <dbReference type="ARBA" id="ARBA00004167"/>
    </source>
</evidence>
<keyword evidence="5 12" id="KW-0812">Transmembrane</keyword>
<dbReference type="Gene3D" id="2.170.130.10">
    <property type="entry name" value="TonB-dependent receptor, plug domain"/>
    <property type="match status" value="1"/>
</dbReference>
<dbReference type="Pfam" id="PF03544">
    <property type="entry name" value="TonB_C"/>
    <property type="match status" value="1"/>
</dbReference>
<evidence type="ECO:0000256" key="12">
    <source>
        <dbReference type="PROSITE-ProRule" id="PRU01360"/>
    </source>
</evidence>
<evidence type="ECO:0000256" key="11">
    <source>
        <dbReference type="ARBA" id="ARBA00023237"/>
    </source>
</evidence>
<dbReference type="STRING" id="1278073.MYSTI_04311"/>
<dbReference type="PROSITE" id="PS52016">
    <property type="entry name" value="TONB_DEPENDENT_REC_3"/>
    <property type="match status" value="1"/>
</dbReference>
<evidence type="ECO:0000256" key="13">
    <source>
        <dbReference type="RuleBase" id="RU003357"/>
    </source>
</evidence>
<dbReference type="Gene3D" id="2.40.170.20">
    <property type="entry name" value="TonB-dependent receptor, beta-barrel domain"/>
    <property type="match status" value="1"/>
</dbReference>
<sequence>MKMKTIFIIPLARWSLGLGRARRGVALLAWLTVGAPALAQEAGEGPPPSVAPTSVPESAPPAAPSIVPPKLVTFVEATYPAEAEKARQEATVRLKLTLDAQGTVTEAEVLEPQGHGFDEAAREAALRFRFEPAQRDGVAVPSRIAYSYEFRLPAEAPVPAPAEPPVVATAPVAPVEAPAPVDTEPRQPAADASMEAIDVTVAGESAAERRRRSAEAVKVIETESLQREAVDMGQALSRTEGVGVRRAGGLGSRARFSLAGLADDQVRFFIDGVPLELAGFGPDFANVPVNLVQRLELYQGVVPVRFGADALGGAVQIVTPENVEGSRASASYEIGSFETHRVTASAQHVSGATGLLLRASGFFDSSPNNYAVDVKVGDASGRVLETRLPRFHDAFRAGGGGLEVGFVNRPWARRLLLRAYASTSSQEIQHDTTMKTAYGEVDSANSSGGATLRFEQTYASGIVVDAVGGYVFRRARLTDLGTCAYDWFGKCVADLPQPGELEDRAIDRHVSQHTGFARLNLGWSLAPQQMLRLTVAPTFVSRDGEDRALTALSKVDPLTARRSLYSQVVGLEHELDALDERLENIVFAKSYTQLARADRLLPDNTFAPADRDTFTFGVGDSLRYRLSSQLTAKAAYEWATRLPRPDEIFGDGILIDTNLDLKPETSHNLNLELALDTRETARGAFRGSVMGFARFTDQLIIPLGREGYFTYQNVFAARSLGAMGAVGWTSPAQLLSLDGNVTWQDIRNASGEGAFGTFDGQRIPNRPALLANGSARLQWSGLASSRDELSLTWNTRYIHAFYRGWEKLGAQGSKQNIEAQLLHSLALTYVTRPARATLSWTVDVQNLTDATAMDFMGVQRPGRSVSAKVVAEL</sequence>
<feature type="region of interest" description="Disordered" evidence="14">
    <location>
        <begin position="40"/>
        <end position="62"/>
    </location>
</feature>
<dbReference type="Gene3D" id="3.30.1150.10">
    <property type="match status" value="1"/>
</dbReference>
<dbReference type="Proteomes" id="UP000011131">
    <property type="component" value="Chromosome"/>
</dbReference>
<evidence type="ECO:0000256" key="14">
    <source>
        <dbReference type="SAM" id="MobiDB-lite"/>
    </source>
</evidence>
<dbReference type="PANTHER" id="PTHR30069:SF29">
    <property type="entry name" value="HEMOGLOBIN AND HEMOGLOBIN-HAPTOGLOBIN-BINDING PROTEIN 1-RELATED"/>
    <property type="match status" value="1"/>
</dbReference>
<keyword evidence="4 12" id="KW-1134">Transmembrane beta strand</keyword>
<dbReference type="SUPFAM" id="SSF74653">
    <property type="entry name" value="TolA/TonB C-terminal domain"/>
    <property type="match status" value="1"/>
</dbReference>
<evidence type="ECO:0000256" key="8">
    <source>
        <dbReference type="ARBA" id="ARBA00023077"/>
    </source>
</evidence>
<evidence type="ECO:0000256" key="2">
    <source>
        <dbReference type="ARBA" id="ARBA00004571"/>
    </source>
</evidence>
<dbReference type="PATRIC" id="fig|1278073.3.peg.4378"/>
<comment type="subcellular location">
    <subcellularLocation>
        <location evidence="2 12">Cell outer membrane</location>
        <topology evidence="2 12">Multi-pass membrane protein</topology>
    </subcellularLocation>
    <subcellularLocation>
        <location evidence="1">Membrane</location>
        <topology evidence="1">Single-pass membrane protein</topology>
    </subcellularLocation>
</comment>
<dbReference type="InterPro" id="IPR037066">
    <property type="entry name" value="Plug_dom_sf"/>
</dbReference>
<accession>L7UGN7</accession>
<organism evidence="16 17">
    <name type="scientific">Myxococcus stipitatus (strain DSM 14675 / JCM 12634 / Mx s8)</name>
    <dbReference type="NCBI Taxonomy" id="1278073"/>
    <lineage>
        <taxon>Bacteria</taxon>
        <taxon>Pseudomonadati</taxon>
        <taxon>Myxococcota</taxon>
        <taxon>Myxococcia</taxon>
        <taxon>Myxococcales</taxon>
        <taxon>Cystobacterineae</taxon>
        <taxon>Myxococcaceae</taxon>
        <taxon>Myxococcus</taxon>
    </lineage>
</organism>
<keyword evidence="10" id="KW-0675">Receptor</keyword>
<dbReference type="PANTHER" id="PTHR30069">
    <property type="entry name" value="TONB-DEPENDENT OUTER MEMBRANE RECEPTOR"/>
    <property type="match status" value="1"/>
</dbReference>
<evidence type="ECO:0000256" key="4">
    <source>
        <dbReference type="ARBA" id="ARBA00022452"/>
    </source>
</evidence>